<evidence type="ECO:0000313" key="3">
    <source>
        <dbReference type="Proteomes" id="UP000485880"/>
    </source>
</evidence>
<sequence>MLLRIEFFLRRALTIAGDRRLPQNAAGGSLDMTRAYDTDYTDDFLRAILRKVKTVAVVGASANPERPSYEVAAFLMSRGYRVTGVNPGLAGQTILGAPFVASLKDLPEPVDMIDIFRNSAAAGGVVHEVLPLDWRPLVIWMQLGVRNEPAAALAKAQGIEVIMNRCPKIEYSRLGLDRIGGEAD</sequence>
<dbReference type="Pfam" id="PF13380">
    <property type="entry name" value="CoA_binding_2"/>
    <property type="match status" value="1"/>
</dbReference>
<name>A0A8B6M7U1_METTU</name>
<dbReference type="PANTHER" id="PTHR33303:SF2">
    <property type="entry name" value="COA-BINDING DOMAIN-CONTAINING PROTEIN"/>
    <property type="match status" value="1"/>
</dbReference>
<feature type="domain" description="CoA-binding" evidence="1">
    <location>
        <begin position="48"/>
        <end position="145"/>
    </location>
</feature>
<evidence type="ECO:0000259" key="1">
    <source>
        <dbReference type="SMART" id="SM00881"/>
    </source>
</evidence>
<reference evidence="2 3" key="1">
    <citation type="submission" date="2019-05" db="EMBL/GenBank/DDBJ databases">
        <authorList>
            <person name="Farhan Ul Haque M."/>
        </authorList>
    </citation>
    <scope>NUCLEOTIDE SEQUENCE [LARGE SCALE GENOMIC DNA]</scope>
    <source>
        <strain evidence="2">2</strain>
    </source>
</reference>
<gene>
    <name evidence="2" type="ORF">MPC4_300023</name>
</gene>
<dbReference type="Proteomes" id="UP000485880">
    <property type="component" value="Unassembled WGS sequence"/>
</dbReference>
<dbReference type="SMART" id="SM00881">
    <property type="entry name" value="CoA_binding"/>
    <property type="match status" value="1"/>
</dbReference>
<dbReference type="AlphaFoldDB" id="A0A8B6M7U1"/>
<protein>
    <submittedName>
        <fullName evidence="2">Putative CoA-binding protein (Modular protein)</fullName>
    </submittedName>
</protein>
<dbReference type="InterPro" id="IPR036291">
    <property type="entry name" value="NAD(P)-bd_dom_sf"/>
</dbReference>
<organism evidence="2 3">
    <name type="scientific">Methylocella tundrae</name>
    <dbReference type="NCBI Taxonomy" id="227605"/>
    <lineage>
        <taxon>Bacteria</taxon>
        <taxon>Pseudomonadati</taxon>
        <taxon>Pseudomonadota</taxon>
        <taxon>Alphaproteobacteria</taxon>
        <taxon>Hyphomicrobiales</taxon>
        <taxon>Beijerinckiaceae</taxon>
        <taxon>Methylocella</taxon>
    </lineage>
</organism>
<dbReference type="EMBL" id="CABFMQ020000088">
    <property type="protein sequence ID" value="VTZ51103.1"/>
    <property type="molecule type" value="Genomic_DNA"/>
</dbReference>
<accession>A0A8B6M7U1</accession>
<evidence type="ECO:0000313" key="2">
    <source>
        <dbReference type="EMBL" id="VTZ51103.1"/>
    </source>
</evidence>
<dbReference type="InterPro" id="IPR003781">
    <property type="entry name" value="CoA-bd"/>
</dbReference>
<dbReference type="Gene3D" id="3.40.50.720">
    <property type="entry name" value="NAD(P)-binding Rossmann-like Domain"/>
    <property type="match status" value="1"/>
</dbReference>
<dbReference type="SUPFAM" id="SSF51735">
    <property type="entry name" value="NAD(P)-binding Rossmann-fold domains"/>
    <property type="match status" value="1"/>
</dbReference>
<comment type="caution">
    <text evidence="2">The sequence shown here is derived from an EMBL/GenBank/DDBJ whole genome shotgun (WGS) entry which is preliminary data.</text>
</comment>
<proteinExistence type="predicted"/>
<dbReference type="PANTHER" id="PTHR33303">
    <property type="entry name" value="CYTOPLASMIC PROTEIN-RELATED"/>
    <property type="match status" value="1"/>
</dbReference>
<keyword evidence="3" id="KW-1185">Reference proteome</keyword>